<comment type="cofactor">
    <cofactor evidence="1 6">
        <name>Mg(2+)</name>
        <dbReference type="ChEBI" id="CHEBI:18420"/>
    </cofactor>
</comment>
<evidence type="ECO:0000256" key="6">
    <source>
        <dbReference type="PIRSR" id="PIRSR600760-2"/>
    </source>
</evidence>
<proteinExistence type="inferred from homology"/>
<dbReference type="Pfam" id="PF00459">
    <property type="entry name" value="Inositol_P"/>
    <property type="match status" value="1"/>
</dbReference>
<dbReference type="GO" id="GO:0046872">
    <property type="term" value="F:metal ion binding"/>
    <property type="evidence" value="ECO:0007669"/>
    <property type="project" value="UniProtKB-KW"/>
</dbReference>
<reference evidence="7 8" key="1">
    <citation type="submission" date="2017-11" db="EMBL/GenBank/DDBJ databases">
        <title>Draft genome sequence of Rhizobiales bacterium SY3-13.</title>
        <authorList>
            <person name="Sun C."/>
        </authorList>
    </citation>
    <scope>NUCLEOTIDE SEQUENCE [LARGE SCALE GENOMIC DNA]</scope>
    <source>
        <strain evidence="7 8">SY3-13</strain>
    </source>
</reference>
<dbReference type="PANTHER" id="PTHR43200:SF6">
    <property type="entry name" value="3'(2'),5'-BISPHOSPHATE NUCLEOTIDASE"/>
    <property type="match status" value="1"/>
</dbReference>
<dbReference type="GO" id="GO:0000105">
    <property type="term" value="P:L-histidine biosynthetic process"/>
    <property type="evidence" value="ECO:0007669"/>
    <property type="project" value="TreeGrafter"/>
</dbReference>
<keyword evidence="5 6" id="KW-0460">Magnesium</keyword>
<dbReference type="Gene3D" id="3.30.540.10">
    <property type="entry name" value="Fructose-1,6-Bisphosphatase, subunit A, domain 1"/>
    <property type="match status" value="1"/>
</dbReference>
<organism evidence="7 8">
    <name type="scientific">Minwuia thermotolerans</name>
    <dbReference type="NCBI Taxonomy" id="2056226"/>
    <lineage>
        <taxon>Bacteria</taxon>
        <taxon>Pseudomonadati</taxon>
        <taxon>Pseudomonadota</taxon>
        <taxon>Alphaproteobacteria</taxon>
        <taxon>Minwuiales</taxon>
        <taxon>Minwuiaceae</taxon>
        <taxon>Minwuia</taxon>
    </lineage>
</organism>
<keyword evidence="3 6" id="KW-0479">Metal-binding</keyword>
<feature type="binding site" evidence="6">
    <location>
        <position position="88"/>
    </location>
    <ligand>
        <name>Mg(2+)</name>
        <dbReference type="ChEBI" id="CHEBI:18420"/>
        <label>1</label>
        <note>catalytic</note>
    </ligand>
</feature>
<evidence type="ECO:0000256" key="1">
    <source>
        <dbReference type="ARBA" id="ARBA00001946"/>
    </source>
</evidence>
<evidence type="ECO:0000313" key="8">
    <source>
        <dbReference type="Proteomes" id="UP000229498"/>
    </source>
</evidence>
<dbReference type="Proteomes" id="UP000229498">
    <property type="component" value="Unassembled WGS sequence"/>
</dbReference>
<evidence type="ECO:0000256" key="5">
    <source>
        <dbReference type="ARBA" id="ARBA00022842"/>
    </source>
</evidence>
<sequence>MTGDLQTFADFAGELADRAGDFIRPLFRQPIEIVSKADESPVTEADRGAERVMRGLIGERFPDHGIVGEEFGAENPDAKWVWHLDPIDGTKSFITGSAQFVTLIGLTRYGKPVVGVINQPVNGERWLGVSGRPTVFNGRAVTTRACADLGAAALYTWGAECLEGENGPALRRLTESVGLRRFSADGYAYGLLAMGFVDIVVDDDLKPHDYLALAPVVEGAGGRISDWDGRAIEFGVGARTLACGDAAIHARALELLRG</sequence>
<dbReference type="PANTHER" id="PTHR43200">
    <property type="entry name" value="PHOSPHATASE"/>
    <property type="match status" value="1"/>
</dbReference>
<dbReference type="InterPro" id="IPR051090">
    <property type="entry name" value="Inositol_monoP_superfamily"/>
</dbReference>
<dbReference type="GO" id="GO:0016791">
    <property type="term" value="F:phosphatase activity"/>
    <property type="evidence" value="ECO:0007669"/>
    <property type="project" value="UniProtKB-ARBA"/>
</dbReference>
<dbReference type="InterPro" id="IPR000760">
    <property type="entry name" value="Inositol_monophosphatase-like"/>
</dbReference>
<gene>
    <name evidence="7" type="ORF">CVT23_00535</name>
</gene>
<evidence type="ECO:0000256" key="3">
    <source>
        <dbReference type="ARBA" id="ARBA00022723"/>
    </source>
</evidence>
<dbReference type="AlphaFoldDB" id="A0A2M9G778"/>
<dbReference type="Gene3D" id="3.40.190.80">
    <property type="match status" value="1"/>
</dbReference>
<dbReference type="InterPro" id="IPR020583">
    <property type="entry name" value="Inositol_monoP_metal-BS"/>
</dbReference>
<dbReference type="PROSITE" id="PS00629">
    <property type="entry name" value="IMP_1"/>
    <property type="match status" value="1"/>
</dbReference>
<dbReference type="SUPFAM" id="SSF56655">
    <property type="entry name" value="Carbohydrate phosphatase"/>
    <property type="match status" value="1"/>
</dbReference>
<dbReference type="PRINTS" id="PR00377">
    <property type="entry name" value="IMPHPHTASES"/>
</dbReference>
<feature type="binding site" evidence="6">
    <location>
        <position position="209"/>
    </location>
    <ligand>
        <name>Mg(2+)</name>
        <dbReference type="ChEBI" id="CHEBI:18420"/>
        <label>1</label>
        <note>catalytic</note>
    </ligand>
</feature>
<dbReference type="EMBL" id="PHIG01000004">
    <property type="protein sequence ID" value="PJK31579.1"/>
    <property type="molecule type" value="Genomic_DNA"/>
</dbReference>
<feature type="binding site" evidence="6">
    <location>
        <position position="69"/>
    </location>
    <ligand>
        <name>Mg(2+)</name>
        <dbReference type="ChEBI" id="CHEBI:18420"/>
        <label>1</label>
        <note>catalytic</note>
    </ligand>
</feature>
<protein>
    <submittedName>
        <fullName evidence="7">Histidinol phosphate phosphatase</fullName>
    </submittedName>
</protein>
<dbReference type="OrthoDB" id="9785695at2"/>
<comment type="caution">
    <text evidence="7">The sequence shown here is derived from an EMBL/GenBank/DDBJ whole genome shotgun (WGS) entry which is preliminary data.</text>
</comment>
<dbReference type="CDD" id="cd01641">
    <property type="entry name" value="Bacterial_IMPase_like_1"/>
    <property type="match status" value="1"/>
</dbReference>
<name>A0A2M9G778_9PROT</name>
<keyword evidence="4" id="KW-0378">Hydrolase</keyword>
<feature type="binding site" evidence="6">
    <location>
        <position position="85"/>
    </location>
    <ligand>
        <name>Mg(2+)</name>
        <dbReference type="ChEBI" id="CHEBI:18420"/>
        <label>1</label>
        <note>catalytic</note>
    </ligand>
</feature>
<evidence type="ECO:0000256" key="2">
    <source>
        <dbReference type="ARBA" id="ARBA00009759"/>
    </source>
</evidence>
<evidence type="ECO:0000256" key="4">
    <source>
        <dbReference type="ARBA" id="ARBA00022801"/>
    </source>
</evidence>
<comment type="similarity">
    <text evidence="2">Belongs to the inositol monophosphatase superfamily.</text>
</comment>
<keyword evidence="8" id="KW-1185">Reference proteome</keyword>
<dbReference type="RefSeq" id="WP_109794405.1">
    <property type="nucleotide sequence ID" value="NZ_PHIG01000004.1"/>
</dbReference>
<feature type="binding site" evidence="6">
    <location>
        <position position="87"/>
    </location>
    <ligand>
        <name>Mg(2+)</name>
        <dbReference type="ChEBI" id="CHEBI:18420"/>
        <label>1</label>
        <note>catalytic</note>
    </ligand>
</feature>
<accession>A0A2M9G778</accession>
<evidence type="ECO:0000313" key="7">
    <source>
        <dbReference type="EMBL" id="PJK31579.1"/>
    </source>
</evidence>